<evidence type="ECO:0000313" key="4">
    <source>
        <dbReference type="Proteomes" id="UP000580839"/>
    </source>
</evidence>
<name>A0A849SL87_UNCEI</name>
<dbReference type="InterPro" id="IPR028098">
    <property type="entry name" value="Glyco_trans_4-like_N"/>
</dbReference>
<keyword evidence="3" id="KW-0808">Transferase</keyword>
<dbReference type="Proteomes" id="UP000580839">
    <property type="component" value="Unassembled WGS sequence"/>
</dbReference>
<dbReference type="SUPFAM" id="SSF53756">
    <property type="entry name" value="UDP-Glycosyltransferase/glycogen phosphorylase"/>
    <property type="match status" value="1"/>
</dbReference>
<feature type="domain" description="Glycosyltransferase subfamily 4-like N-terminal" evidence="2">
    <location>
        <begin position="13"/>
        <end position="160"/>
    </location>
</feature>
<dbReference type="PANTHER" id="PTHR45947:SF3">
    <property type="entry name" value="SULFOQUINOVOSYL TRANSFERASE SQD2"/>
    <property type="match status" value="1"/>
</dbReference>
<dbReference type="Pfam" id="PF00534">
    <property type="entry name" value="Glycos_transf_1"/>
    <property type="match status" value="1"/>
</dbReference>
<dbReference type="InterPro" id="IPR050194">
    <property type="entry name" value="Glycosyltransferase_grp1"/>
</dbReference>
<feature type="domain" description="Glycosyl transferase family 1" evidence="1">
    <location>
        <begin position="175"/>
        <end position="324"/>
    </location>
</feature>
<dbReference type="AlphaFoldDB" id="A0A849SL87"/>
<evidence type="ECO:0000259" key="1">
    <source>
        <dbReference type="Pfam" id="PF00534"/>
    </source>
</evidence>
<reference evidence="3 4" key="1">
    <citation type="submission" date="2020-04" db="EMBL/GenBank/DDBJ databases">
        <title>Metagenomic profiling of ammonia- and methane-oxidizing microorganisms in a Dutch drinking water treatment plant.</title>
        <authorList>
            <person name="Poghosyan L."/>
            <person name="Leucker S."/>
        </authorList>
    </citation>
    <scope>NUCLEOTIDE SEQUENCE [LARGE SCALE GENOMIC DNA]</scope>
    <source>
        <strain evidence="3">S-RSF-IL-03</strain>
    </source>
</reference>
<comment type="caution">
    <text evidence="3">The sequence shown here is derived from an EMBL/GenBank/DDBJ whole genome shotgun (WGS) entry which is preliminary data.</text>
</comment>
<proteinExistence type="predicted"/>
<protein>
    <submittedName>
        <fullName evidence="3">Glycosyltransferase</fullName>
    </submittedName>
</protein>
<dbReference type="GO" id="GO:0016757">
    <property type="term" value="F:glycosyltransferase activity"/>
    <property type="evidence" value="ECO:0007669"/>
    <property type="project" value="InterPro"/>
</dbReference>
<sequence>MKIATLSNASVGHTRRWVEHFRARGHEVRLWSLEPGPSELGAIELPNAPVPGALRYPLAAPGLARALAEFAPAVVDAHYVPNYGLLGALTGRRPLVVSAWGSDLLISGSADVLRRARSRWVLRRADLVITDARNLAAAAVRLGAPAERVACVPWGVDLTRFRPRGERERGLVLSTRMHEPIYDIERILLAFDRLLARHPQARLVVAGDGSMRPELERLAARCLPAGRYEFIGLLTPDVMSEWLARAEVMVSASRSDSTSISLLEAMASGAVPVVSDIEGNREWIDDGVEGRLFGPGLESLVAALDVALTDATWRERAQARARKRVVAHGDLTRNMATIEAHFERLAASRGGRGAGAPSSGARA</sequence>
<dbReference type="InterPro" id="IPR001296">
    <property type="entry name" value="Glyco_trans_1"/>
</dbReference>
<gene>
    <name evidence="3" type="ORF">HOP12_13625</name>
</gene>
<dbReference type="EMBL" id="JABFRW010000178">
    <property type="protein sequence ID" value="NOT35181.1"/>
    <property type="molecule type" value="Genomic_DNA"/>
</dbReference>
<evidence type="ECO:0000259" key="2">
    <source>
        <dbReference type="Pfam" id="PF13439"/>
    </source>
</evidence>
<dbReference type="Gene3D" id="3.40.50.2000">
    <property type="entry name" value="Glycogen Phosphorylase B"/>
    <property type="match status" value="2"/>
</dbReference>
<dbReference type="PANTHER" id="PTHR45947">
    <property type="entry name" value="SULFOQUINOVOSYL TRANSFERASE SQD2"/>
    <property type="match status" value="1"/>
</dbReference>
<dbReference type="Pfam" id="PF13439">
    <property type="entry name" value="Glyco_transf_4"/>
    <property type="match status" value="1"/>
</dbReference>
<organism evidence="3 4">
    <name type="scientific">Eiseniibacteriota bacterium</name>
    <dbReference type="NCBI Taxonomy" id="2212470"/>
    <lineage>
        <taxon>Bacteria</taxon>
        <taxon>Candidatus Eiseniibacteriota</taxon>
    </lineage>
</organism>
<accession>A0A849SL87</accession>
<evidence type="ECO:0000313" key="3">
    <source>
        <dbReference type="EMBL" id="NOT35181.1"/>
    </source>
</evidence>